<keyword evidence="2" id="KW-1185">Reference proteome</keyword>
<accession>A0ABM9GYL0</accession>
<sequence>MRSITNQFDARACRTLRQGADRGRIRRGKGGCQCLALGWPGVRIAGESAGQRG</sequence>
<dbReference type="EMBL" id="CAKXYP010000008">
    <property type="protein sequence ID" value="CAH9416265.1"/>
    <property type="molecule type" value="Genomic_DNA"/>
</dbReference>
<reference evidence="1" key="1">
    <citation type="submission" date="2022-03" db="EMBL/GenBank/DDBJ databases">
        <authorList>
            <person name="Leyn A S."/>
        </authorList>
    </citation>
    <scope>NUCLEOTIDE SEQUENCE</scope>
    <source>
        <strain evidence="1">Streptomyces globisporus 4-3</strain>
    </source>
</reference>
<proteinExistence type="predicted"/>
<evidence type="ECO:0000313" key="2">
    <source>
        <dbReference type="Proteomes" id="UP001154015"/>
    </source>
</evidence>
<protein>
    <submittedName>
        <fullName evidence="1">Uncharacterized protein</fullName>
    </submittedName>
</protein>
<comment type="caution">
    <text evidence="1">The sequence shown here is derived from an EMBL/GenBank/DDBJ whole genome shotgun (WGS) entry which is preliminary data.</text>
</comment>
<evidence type="ECO:0000313" key="1">
    <source>
        <dbReference type="EMBL" id="CAH9416265.1"/>
    </source>
</evidence>
<name>A0ABM9GYL0_STRGL</name>
<gene>
    <name evidence="1" type="ORF">SGL43_03289</name>
</gene>
<dbReference type="Proteomes" id="UP001154015">
    <property type="component" value="Unassembled WGS sequence"/>
</dbReference>
<organism evidence="1 2">
    <name type="scientific">Streptomyces globisporus</name>
    <dbReference type="NCBI Taxonomy" id="1908"/>
    <lineage>
        <taxon>Bacteria</taxon>
        <taxon>Bacillati</taxon>
        <taxon>Actinomycetota</taxon>
        <taxon>Actinomycetes</taxon>
        <taxon>Kitasatosporales</taxon>
        <taxon>Streptomycetaceae</taxon>
        <taxon>Streptomyces</taxon>
    </lineage>
</organism>